<feature type="non-terminal residue" evidence="2">
    <location>
        <position position="126"/>
    </location>
</feature>
<dbReference type="EMBL" id="AGNL01035078">
    <property type="protein sequence ID" value="EJK54903.1"/>
    <property type="molecule type" value="Genomic_DNA"/>
</dbReference>
<name>K0RME1_THAOC</name>
<evidence type="ECO:0000313" key="2">
    <source>
        <dbReference type="EMBL" id="EJK54903.1"/>
    </source>
</evidence>
<evidence type="ECO:0000256" key="1">
    <source>
        <dbReference type="SAM" id="MobiDB-lite"/>
    </source>
</evidence>
<feature type="region of interest" description="Disordered" evidence="1">
    <location>
        <begin position="48"/>
        <end position="92"/>
    </location>
</feature>
<feature type="region of interest" description="Disordered" evidence="1">
    <location>
        <begin position="107"/>
        <end position="126"/>
    </location>
</feature>
<dbReference type="Proteomes" id="UP000266841">
    <property type="component" value="Unassembled WGS sequence"/>
</dbReference>
<protein>
    <submittedName>
        <fullName evidence="2">Uncharacterized protein</fullName>
    </submittedName>
</protein>
<organism evidence="2 3">
    <name type="scientific">Thalassiosira oceanica</name>
    <name type="common">Marine diatom</name>
    <dbReference type="NCBI Taxonomy" id="159749"/>
    <lineage>
        <taxon>Eukaryota</taxon>
        <taxon>Sar</taxon>
        <taxon>Stramenopiles</taxon>
        <taxon>Ochrophyta</taxon>
        <taxon>Bacillariophyta</taxon>
        <taxon>Coscinodiscophyceae</taxon>
        <taxon>Thalassiosirophycidae</taxon>
        <taxon>Thalassiosirales</taxon>
        <taxon>Thalassiosiraceae</taxon>
        <taxon>Thalassiosira</taxon>
    </lineage>
</organism>
<feature type="compositionally biased region" description="Polar residues" evidence="1">
    <location>
        <begin position="64"/>
        <end position="82"/>
    </location>
</feature>
<keyword evidence="3" id="KW-1185">Reference proteome</keyword>
<accession>K0RME1</accession>
<feature type="compositionally biased region" description="Polar residues" evidence="1">
    <location>
        <begin position="48"/>
        <end position="57"/>
    </location>
</feature>
<proteinExistence type="predicted"/>
<sequence length="126" mass="13338">MRALPLPLLSRVKVHGCASSISRSSSITLRLYSARFFLVSFILAPRTRQWSAPSSSRPDWATPGVSSSSSCPVRQAAASSSRGEVAERSQLDGRAQGSFVVVGIAVDPPPEFDEGGDEFTGVLAAE</sequence>
<gene>
    <name evidence="2" type="ORF">THAOC_25428</name>
</gene>
<comment type="caution">
    <text evidence="2">The sequence shown here is derived from an EMBL/GenBank/DDBJ whole genome shotgun (WGS) entry which is preliminary data.</text>
</comment>
<evidence type="ECO:0000313" key="3">
    <source>
        <dbReference type="Proteomes" id="UP000266841"/>
    </source>
</evidence>
<dbReference type="AlphaFoldDB" id="K0RME1"/>
<reference evidence="2 3" key="1">
    <citation type="journal article" date="2012" name="Genome Biol.">
        <title>Genome and low-iron response of an oceanic diatom adapted to chronic iron limitation.</title>
        <authorList>
            <person name="Lommer M."/>
            <person name="Specht M."/>
            <person name="Roy A.S."/>
            <person name="Kraemer L."/>
            <person name="Andreson R."/>
            <person name="Gutowska M.A."/>
            <person name="Wolf J."/>
            <person name="Bergner S.V."/>
            <person name="Schilhabel M.B."/>
            <person name="Klostermeier U.C."/>
            <person name="Beiko R.G."/>
            <person name="Rosenstiel P."/>
            <person name="Hippler M."/>
            <person name="Laroche J."/>
        </authorList>
    </citation>
    <scope>NUCLEOTIDE SEQUENCE [LARGE SCALE GENOMIC DNA]</scope>
    <source>
        <strain evidence="2 3">CCMP1005</strain>
    </source>
</reference>